<dbReference type="EMBL" id="AFBB01000008">
    <property type="protein sequence ID" value="EGF15160.1"/>
    <property type="molecule type" value="Genomic_DNA"/>
</dbReference>
<keyword evidence="18" id="KW-1185">Reference proteome</keyword>
<dbReference type="InterPro" id="IPR014016">
    <property type="entry name" value="UvrD-like_ATP-bd"/>
</dbReference>
<keyword evidence="3" id="KW-0227">DNA damage</keyword>
<keyword evidence="7 14" id="KW-0067">ATP-binding</keyword>
<feature type="domain" description="UvrD-like helicase C-terminal" evidence="16">
    <location>
        <begin position="521"/>
        <end position="814"/>
    </location>
</feature>
<dbReference type="GO" id="GO:0006302">
    <property type="term" value="P:double-strand break repair"/>
    <property type="evidence" value="ECO:0007669"/>
    <property type="project" value="InterPro"/>
</dbReference>
<dbReference type="PANTHER" id="PTHR11070">
    <property type="entry name" value="UVRD / RECB / PCRA DNA HELICASE FAMILY MEMBER"/>
    <property type="match status" value="1"/>
</dbReference>
<evidence type="ECO:0000256" key="7">
    <source>
        <dbReference type="ARBA" id="ARBA00022840"/>
    </source>
</evidence>
<feature type="domain" description="UvrD-like helicase ATP-binding" evidence="15">
    <location>
        <begin position="4"/>
        <end position="487"/>
    </location>
</feature>
<dbReference type="GO" id="GO:0033202">
    <property type="term" value="C:DNA helicase complex"/>
    <property type="evidence" value="ECO:0007669"/>
    <property type="project" value="TreeGrafter"/>
</dbReference>
<reference evidence="17 18" key="1">
    <citation type="submission" date="2011-02" db="EMBL/GenBank/DDBJ databases">
        <authorList>
            <person name="Muzny D."/>
            <person name="Qin X."/>
            <person name="Deng J."/>
            <person name="Jiang H."/>
            <person name="Liu Y."/>
            <person name="Qu J."/>
            <person name="Song X.-Z."/>
            <person name="Zhang L."/>
            <person name="Thornton R."/>
            <person name="Coyle M."/>
            <person name="Francisco L."/>
            <person name="Jackson L."/>
            <person name="Javaid M."/>
            <person name="Korchina V."/>
            <person name="Kovar C."/>
            <person name="Mata R."/>
            <person name="Mathew T."/>
            <person name="Ngo R."/>
            <person name="Nguyen L."/>
            <person name="Nguyen N."/>
            <person name="Okwuonu G."/>
            <person name="Ongeri F."/>
            <person name="Pham C."/>
            <person name="Simmons D."/>
            <person name="Wilczek-Boney K."/>
            <person name="Hale W."/>
            <person name="Jakkamsetti A."/>
            <person name="Pham P."/>
            <person name="Ruth R."/>
            <person name="San Lucas F."/>
            <person name="Warren J."/>
            <person name="Zhang J."/>
            <person name="Zhao Z."/>
            <person name="Zhou C."/>
            <person name="Zhu D."/>
            <person name="Lee S."/>
            <person name="Bess C."/>
            <person name="Blankenburg K."/>
            <person name="Forbes L."/>
            <person name="Fu Q."/>
            <person name="Gubbala S."/>
            <person name="Hirani K."/>
            <person name="Jayaseelan J.C."/>
            <person name="Lara F."/>
            <person name="Munidasa M."/>
            <person name="Palculict T."/>
            <person name="Patil S."/>
            <person name="Pu L.-L."/>
            <person name="Saada N."/>
            <person name="Tang L."/>
            <person name="Weissenberger G."/>
            <person name="Zhu Y."/>
            <person name="Hemphill L."/>
            <person name="Shang Y."/>
            <person name="Youmans B."/>
            <person name="Ayvaz T."/>
            <person name="Ross M."/>
            <person name="Santibanez J."/>
            <person name="Aqrawi P."/>
            <person name="Gross S."/>
            <person name="Joshi V."/>
            <person name="Fowler G."/>
            <person name="Nazareth L."/>
            <person name="Reid J."/>
            <person name="Worley K."/>
            <person name="Petrosino J."/>
            <person name="Highlander S."/>
            <person name="Gibbs R."/>
        </authorList>
    </citation>
    <scope>NUCLEOTIDE SEQUENCE [LARGE SCALE GENOMIC DNA]</scope>
    <source>
        <strain evidence="17 18">DSM 19965</strain>
    </source>
</reference>
<dbReference type="PANTHER" id="PTHR11070:SF48">
    <property type="entry name" value="ATP-DEPENDENT HELICASE_NUCLEASE SUBUNIT A"/>
    <property type="match status" value="1"/>
</dbReference>
<evidence type="ECO:0000256" key="10">
    <source>
        <dbReference type="ARBA" id="ARBA00023235"/>
    </source>
</evidence>
<evidence type="ECO:0000256" key="8">
    <source>
        <dbReference type="ARBA" id="ARBA00023125"/>
    </source>
</evidence>
<proteinExistence type="predicted"/>
<dbReference type="GO" id="GO:0005829">
    <property type="term" value="C:cytosol"/>
    <property type="evidence" value="ECO:0007669"/>
    <property type="project" value="TreeGrafter"/>
</dbReference>
<dbReference type="NCBIfam" id="TIGR02785">
    <property type="entry name" value="addA_Gpos"/>
    <property type="match status" value="1"/>
</dbReference>
<dbReference type="Gene3D" id="3.90.320.10">
    <property type="match status" value="1"/>
</dbReference>
<comment type="catalytic activity">
    <reaction evidence="11">
        <text>Couples ATP hydrolysis with the unwinding of duplex DNA by translocating in the 3'-5' direction.</text>
        <dbReference type="EC" id="5.6.2.4"/>
    </reaction>
</comment>
<dbReference type="STRING" id="888062.HMPREF9083_0489"/>
<dbReference type="GO" id="GO:0000725">
    <property type="term" value="P:recombinational repair"/>
    <property type="evidence" value="ECO:0007669"/>
    <property type="project" value="TreeGrafter"/>
</dbReference>
<dbReference type="Pfam" id="PF12705">
    <property type="entry name" value="PDDEXK_1"/>
    <property type="match status" value="1"/>
</dbReference>
<keyword evidence="1" id="KW-0540">Nuclease</keyword>
<evidence type="ECO:0000256" key="2">
    <source>
        <dbReference type="ARBA" id="ARBA00022741"/>
    </source>
</evidence>
<evidence type="ECO:0000256" key="11">
    <source>
        <dbReference type="ARBA" id="ARBA00034617"/>
    </source>
</evidence>
<dbReference type="HOGENOM" id="CLU_001114_3_1_9"/>
<dbReference type="InterPro" id="IPR014152">
    <property type="entry name" value="AddA"/>
</dbReference>
<dbReference type="PROSITE" id="PS51198">
    <property type="entry name" value="UVRD_HELICASE_ATP_BIND"/>
    <property type="match status" value="1"/>
</dbReference>
<keyword evidence="4 14" id="KW-0378">Hydrolase</keyword>
<dbReference type="InterPro" id="IPR011604">
    <property type="entry name" value="PDDEXK-like_dom_sf"/>
</dbReference>
<comment type="catalytic activity">
    <reaction evidence="13">
        <text>ATP + H2O = ADP + phosphate + H(+)</text>
        <dbReference type="Rhea" id="RHEA:13065"/>
        <dbReference type="ChEBI" id="CHEBI:15377"/>
        <dbReference type="ChEBI" id="CHEBI:15378"/>
        <dbReference type="ChEBI" id="CHEBI:30616"/>
        <dbReference type="ChEBI" id="CHEBI:43474"/>
        <dbReference type="ChEBI" id="CHEBI:456216"/>
        <dbReference type="EC" id="5.6.2.4"/>
    </reaction>
</comment>
<evidence type="ECO:0000256" key="5">
    <source>
        <dbReference type="ARBA" id="ARBA00022806"/>
    </source>
</evidence>
<dbReference type="InterPro" id="IPR038726">
    <property type="entry name" value="PDDEXK_AddAB-type"/>
</dbReference>
<evidence type="ECO:0000313" key="17">
    <source>
        <dbReference type="EMBL" id="EGF15160.1"/>
    </source>
</evidence>
<dbReference type="SUPFAM" id="SSF52540">
    <property type="entry name" value="P-loop containing nucleoside triphosphate hydrolases"/>
    <property type="match status" value="1"/>
</dbReference>
<dbReference type="RefSeq" id="WP_007555796.1">
    <property type="nucleotide sequence ID" value="NZ_GL878519.1"/>
</dbReference>
<evidence type="ECO:0000256" key="4">
    <source>
        <dbReference type="ARBA" id="ARBA00022801"/>
    </source>
</evidence>
<dbReference type="eggNOG" id="COG1074">
    <property type="taxonomic scope" value="Bacteria"/>
</dbReference>
<dbReference type="Gene3D" id="3.40.50.300">
    <property type="entry name" value="P-loop containing nucleotide triphosphate hydrolases"/>
    <property type="match status" value="4"/>
</dbReference>
<dbReference type="InterPro" id="IPR000212">
    <property type="entry name" value="DNA_helicase_UvrD/REP"/>
</dbReference>
<dbReference type="SUPFAM" id="SSF52980">
    <property type="entry name" value="Restriction endonuclease-like"/>
    <property type="match status" value="1"/>
</dbReference>
<dbReference type="GO" id="GO:0003677">
    <property type="term" value="F:DNA binding"/>
    <property type="evidence" value="ECO:0007669"/>
    <property type="project" value="UniProtKB-KW"/>
</dbReference>
<evidence type="ECO:0000259" key="15">
    <source>
        <dbReference type="PROSITE" id="PS51198"/>
    </source>
</evidence>
<dbReference type="PROSITE" id="PS51217">
    <property type="entry name" value="UVRD_HELICASE_CTER"/>
    <property type="match status" value="1"/>
</dbReference>
<dbReference type="Pfam" id="PF13361">
    <property type="entry name" value="UvrD_C"/>
    <property type="match status" value="1"/>
</dbReference>
<evidence type="ECO:0000259" key="16">
    <source>
        <dbReference type="PROSITE" id="PS51217"/>
    </source>
</evidence>
<dbReference type="EC" id="5.6.2.4" evidence="12"/>
<evidence type="ECO:0000256" key="13">
    <source>
        <dbReference type="ARBA" id="ARBA00048988"/>
    </source>
</evidence>
<dbReference type="GO" id="GO:0043138">
    <property type="term" value="F:3'-5' DNA helicase activity"/>
    <property type="evidence" value="ECO:0007669"/>
    <property type="project" value="UniProtKB-EC"/>
</dbReference>
<dbReference type="GO" id="GO:0016887">
    <property type="term" value="F:ATP hydrolysis activity"/>
    <property type="evidence" value="ECO:0007669"/>
    <property type="project" value="RHEA"/>
</dbReference>
<keyword evidence="6" id="KW-0269">Exonuclease</keyword>
<organism evidence="17 18">
    <name type="scientific">Dialister micraerophilus DSM 19965</name>
    <dbReference type="NCBI Taxonomy" id="888062"/>
    <lineage>
        <taxon>Bacteria</taxon>
        <taxon>Bacillati</taxon>
        <taxon>Bacillota</taxon>
        <taxon>Negativicutes</taxon>
        <taxon>Veillonellales</taxon>
        <taxon>Veillonellaceae</taxon>
        <taxon>Dialister</taxon>
    </lineage>
</organism>
<sequence>MSDKKWTSSQSEALKSRNCNLLLSAAAGSGKTAVLVERIIRRITDLDDPTDVTDLLVLTFTKAAASEMKSRVTIALNNALSKAAKEHNEKLVMHLHKQIALMSGAQFSTLDSFFLGIVRQYFYLINIPPDISIINNQKELYLMQQEILSEILEKYYSSNDKDFLNCADMFAGKFRDTKLKEIILKLYTFSCSMPFPEEWLNSLSTPYKLESTTNIDELPYTKIILTHLHNLAKEWEDNYRIMFNLIEKEKALMNYTETLSEELAAISILCNAKTWKEWHETINEITFRSLKPVKKTQAENPEALEIYKTTILSTRKNIKDKLKEIAAMYFAIDETRWIEEMKKTCPTIEILSKITTEFYNEYLKRKQKESTMEFSDTTHYALNILIKKHKLENGKQEIELSEAAKELQKKYKEIMIDEYQDTNSIQELITTLISNGRNLFMVGDLKQSIYRFRMADHTIFLDKYSTFTKDENAKNRLIVLNKNFRSDHALLSSINYIFRQIMNPEILELSYNDDEALHAGRLQETPPDTYIGNKEHGSVSINIINNKELEEKISDQDKSQIENGETEIIYIAEEIKNIINNELTVTNPDGTYRKAEYKDIAILARSLSKKASLFLKIFNEYNIPAATQNDDNFLDATETKILRALLEIIDNPYRDLPLVAVLRSYFANMDETEFAKIAIAKNELKTQTWWETLPLTEKYVSEKTFEKIKKFIEKYNNWKDYSLNNSISELLQRILEETGYMTYISGLAEGTFRKSHIENFYKLALDFDEKEKNGLYRFLYMLEKLTEEGRTPEGKSIKTETNAVQIMTIHKSKGLEYPIVFLVNCNKTFNETDYKPSYITHKTMGLGLHYYSKEHTAHWPTLYWYATKEDSIRSNKAEEARLLYVAMTRAKDKLYITGTTKDFLKDLEKWTISLNENSNNTSPALLESHIISTAKNYLDWIMPAVMGHKTLYQAWNMVNTQPKIQKDAPTDQSNYTLKSISAINCLPPELKRKYAQTNEQQNTKENTEETALEFFKPENDTTVPDRLNRQLTWTYPYPQATKTPVKLTATQAVAMKNLEENRWTEENDNDTVLVTEIDETEENETPKENEIPPEFRAEPEFMQENKPITGTSYGTLMHKTMELLPFEKLENETEITTEITKLKNNNSITDEEYEILTQKGKHSPVTKIMTFIKSPLGSELKNASEIKKEMPFSILLPADDFYKNCEKGEKIFMQGIIDCMFETDGKITIIDYKTDKTKNEEKLINHYKTQLQIYANAASKILKKEIKNIYIWSFSMGKAIKVPMK</sequence>
<evidence type="ECO:0000256" key="14">
    <source>
        <dbReference type="PROSITE-ProRule" id="PRU00560"/>
    </source>
</evidence>
<evidence type="ECO:0000256" key="3">
    <source>
        <dbReference type="ARBA" id="ARBA00022763"/>
    </source>
</evidence>
<dbReference type="InterPro" id="IPR027417">
    <property type="entry name" value="P-loop_NTPase"/>
</dbReference>
<evidence type="ECO:0000256" key="1">
    <source>
        <dbReference type="ARBA" id="ARBA00022722"/>
    </source>
</evidence>
<dbReference type="InterPro" id="IPR011335">
    <property type="entry name" value="Restrct_endonuc-II-like"/>
</dbReference>
<name>F2BWC2_9FIRM</name>
<dbReference type="GO" id="GO:0005524">
    <property type="term" value="F:ATP binding"/>
    <property type="evidence" value="ECO:0007669"/>
    <property type="project" value="UniProtKB-UniRule"/>
</dbReference>
<protein>
    <recommendedName>
        <fullName evidence="12">DNA 3'-5' helicase</fullName>
        <ecNumber evidence="12">5.6.2.4</ecNumber>
    </recommendedName>
</protein>
<comment type="caution">
    <text evidence="17">The sequence shown here is derived from an EMBL/GenBank/DDBJ whole genome shotgun (WGS) entry which is preliminary data.</text>
</comment>
<evidence type="ECO:0000256" key="6">
    <source>
        <dbReference type="ARBA" id="ARBA00022839"/>
    </source>
</evidence>
<keyword evidence="2 14" id="KW-0547">Nucleotide-binding</keyword>
<feature type="binding site" evidence="14">
    <location>
        <begin position="25"/>
        <end position="32"/>
    </location>
    <ligand>
        <name>ATP</name>
        <dbReference type="ChEBI" id="CHEBI:30616"/>
    </ligand>
</feature>
<evidence type="ECO:0000256" key="9">
    <source>
        <dbReference type="ARBA" id="ARBA00023204"/>
    </source>
</evidence>
<dbReference type="Pfam" id="PF00580">
    <property type="entry name" value="UvrD-helicase"/>
    <property type="match status" value="1"/>
</dbReference>
<keyword evidence="8" id="KW-0238">DNA-binding</keyword>
<accession>F2BWC2</accession>
<gene>
    <name evidence="17" type="primary">addA</name>
    <name evidence="17" type="ORF">HMPREF9083_0489</name>
</gene>
<evidence type="ECO:0000256" key="12">
    <source>
        <dbReference type="ARBA" id="ARBA00034808"/>
    </source>
</evidence>
<keyword evidence="9" id="KW-0234">DNA repair</keyword>
<keyword evidence="10" id="KW-0413">Isomerase</keyword>
<dbReference type="Proteomes" id="UP000003503">
    <property type="component" value="Unassembled WGS sequence"/>
</dbReference>
<dbReference type="GO" id="GO:0004527">
    <property type="term" value="F:exonuclease activity"/>
    <property type="evidence" value="ECO:0007669"/>
    <property type="project" value="UniProtKB-KW"/>
</dbReference>
<dbReference type="InterPro" id="IPR014017">
    <property type="entry name" value="DNA_helicase_UvrD-like_C"/>
</dbReference>
<evidence type="ECO:0000313" key="18">
    <source>
        <dbReference type="Proteomes" id="UP000003503"/>
    </source>
</evidence>
<keyword evidence="5 14" id="KW-0347">Helicase</keyword>